<dbReference type="Gene3D" id="3.90.1150.10">
    <property type="entry name" value="Aspartate Aminotransferase, domain 1"/>
    <property type="match status" value="1"/>
</dbReference>
<evidence type="ECO:0000313" key="6">
    <source>
        <dbReference type="Proteomes" id="UP001150001"/>
    </source>
</evidence>
<protein>
    <submittedName>
        <fullName evidence="3 4">Cysteine desulfurase</fullName>
    </submittedName>
</protein>
<dbReference type="InterPro" id="IPR000192">
    <property type="entry name" value="Aminotrans_V_dom"/>
</dbReference>
<dbReference type="NCBIfam" id="TIGR01976">
    <property type="entry name" value="am_tr_V_VC1184"/>
    <property type="match status" value="1"/>
</dbReference>
<dbReference type="InterPro" id="IPR015424">
    <property type="entry name" value="PyrdxlP-dep_Trfase"/>
</dbReference>
<sequence>MSFTPNLARAQFSALGQTHNDLPVIFLDGPGGSQVPKSVLEAMQAYLGFFNSNLGGHYFSSQQTTDLMKQAREYAQALVNAESSSNIVFGANMTSLTFQLSRAISRDWQAGDELIVTALDHYSNVSSWQQAAEDKGAVVHQARVDESDCGLDIDHLLSLINDKTALVALTYASNTTGSIVDVQRVVEAAHKVGAKVYVDAVHYAPHHLVDVQKLGCDFLACSAYKFFGPHVGIAYIAPKWLQTLKPYKVEPATNEGPGRFETGTQSFEGLAGVIAAVKYLSQWGKSNASLRERLVDSFNQFNQHESAISERFLSRLSELEGVNLFGKLEANSELRTPTFALTFDNHSPEFIAKKLGERNICVWNGHFYALGLVRQLDLEASGGVVRIGFMHYNTLEEVDILFDELKIILDQ</sequence>
<proteinExistence type="predicted"/>
<evidence type="ECO:0000259" key="2">
    <source>
        <dbReference type="Pfam" id="PF00266"/>
    </source>
</evidence>
<keyword evidence="1" id="KW-0663">Pyridoxal phosphate</keyword>
<feature type="domain" description="Aminotransferase class V" evidence="2">
    <location>
        <begin position="25"/>
        <end position="401"/>
    </location>
</feature>
<evidence type="ECO:0000313" key="3">
    <source>
        <dbReference type="EMBL" id="MDC5741627.1"/>
    </source>
</evidence>
<dbReference type="InterPro" id="IPR011340">
    <property type="entry name" value="Cys_dSase-rel"/>
</dbReference>
<reference evidence="3" key="2">
    <citation type="submission" date="2022-11" db="EMBL/GenBank/DDBJ databases">
        <title>Role of the vibriolysin VemA secreted by the emergent pathogen Vibrio europaeus in the colonization of Manila clam mucus.</title>
        <authorList>
            <person name="Martinez C."/>
            <person name="Rodriguez S."/>
            <person name="Vences A."/>
            <person name="Barja J.L."/>
            <person name="Toranzo A.E."/>
            <person name="Dubert J."/>
        </authorList>
    </citation>
    <scope>NUCLEOTIDE SEQUENCE</scope>
    <source>
        <strain evidence="3">3454</strain>
    </source>
</reference>
<gene>
    <name evidence="4" type="ORF">AZ468_05935</name>
    <name evidence="3" type="ORF">OPW20_16260</name>
</gene>
<dbReference type="InterPro" id="IPR015421">
    <property type="entry name" value="PyrdxlP-dep_Trfase_major"/>
</dbReference>
<organism evidence="4 5">
    <name type="scientific">Vibrio europaeus</name>
    <dbReference type="NCBI Taxonomy" id="300876"/>
    <lineage>
        <taxon>Bacteria</taxon>
        <taxon>Pseudomonadati</taxon>
        <taxon>Pseudomonadota</taxon>
        <taxon>Gammaproteobacteria</taxon>
        <taxon>Vibrionales</taxon>
        <taxon>Vibrionaceae</taxon>
        <taxon>Vibrio</taxon>
        <taxon>Vibrio oreintalis group</taxon>
    </lineage>
</organism>
<dbReference type="Gene3D" id="3.40.640.10">
    <property type="entry name" value="Type I PLP-dependent aspartate aminotransferase-like (Major domain)"/>
    <property type="match status" value="1"/>
</dbReference>
<evidence type="ECO:0000256" key="1">
    <source>
        <dbReference type="ARBA" id="ARBA00022898"/>
    </source>
</evidence>
<name>A0A178JET5_9VIBR</name>
<dbReference type="AlphaFoldDB" id="A0A178JET5"/>
<evidence type="ECO:0000313" key="5">
    <source>
        <dbReference type="Proteomes" id="UP000094761"/>
    </source>
</evidence>
<keyword evidence="6" id="KW-1185">Reference proteome</keyword>
<dbReference type="SUPFAM" id="SSF53383">
    <property type="entry name" value="PLP-dependent transferases"/>
    <property type="match status" value="1"/>
</dbReference>
<dbReference type="Proteomes" id="UP000094761">
    <property type="component" value="Unassembled WGS sequence"/>
</dbReference>
<dbReference type="GeneID" id="78075219"/>
<dbReference type="RefSeq" id="WP_069666570.1">
    <property type="nucleotide sequence ID" value="NZ_JAPFIM010000026.1"/>
</dbReference>
<comment type="caution">
    <text evidence="4">The sequence shown here is derived from an EMBL/GenBank/DDBJ whole genome shotgun (WGS) entry which is preliminary data.</text>
</comment>
<dbReference type="PANTHER" id="PTHR43586">
    <property type="entry name" value="CYSTEINE DESULFURASE"/>
    <property type="match status" value="1"/>
</dbReference>
<dbReference type="PANTHER" id="PTHR43586:SF21">
    <property type="entry name" value="PYRIDOXAL PHOSPHATE (PLP)-DEPENDENT ASPARTATE AMINOTRANSFERASE SUPERFAMILY"/>
    <property type="match status" value="1"/>
</dbReference>
<dbReference type="EMBL" id="LUAX01000001">
    <property type="protein sequence ID" value="OAN00663.1"/>
    <property type="molecule type" value="Genomic_DNA"/>
</dbReference>
<accession>A0A178JET5</accession>
<dbReference type="Pfam" id="PF00266">
    <property type="entry name" value="Aminotran_5"/>
    <property type="match status" value="1"/>
</dbReference>
<reference evidence="4 5" key="1">
    <citation type="submission" date="2016-03" db="EMBL/GenBank/DDBJ databases">
        <title>Draft genome sequence of the Vibrio tubiashii subs. europaeus.</title>
        <authorList>
            <person name="Spinard E."/>
            <person name="Dubert J."/>
            <person name="Nelson D.R."/>
            <person name="Barja J.L."/>
        </authorList>
    </citation>
    <scope>NUCLEOTIDE SEQUENCE [LARGE SCALE GENOMIC DNA]</scope>
    <source>
        <strain evidence="5">PP-638</strain>
        <strain evidence="4">PP2-638</strain>
    </source>
</reference>
<dbReference type="EMBL" id="JAPFIT010000018">
    <property type="protein sequence ID" value="MDC5741627.1"/>
    <property type="molecule type" value="Genomic_DNA"/>
</dbReference>
<dbReference type="Proteomes" id="UP001150001">
    <property type="component" value="Unassembled WGS sequence"/>
</dbReference>
<dbReference type="OrthoDB" id="7592443at2"/>
<dbReference type="InterPro" id="IPR015422">
    <property type="entry name" value="PyrdxlP-dep_Trfase_small"/>
</dbReference>
<evidence type="ECO:0000313" key="4">
    <source>
        <dbReference type="EMBL" id="OAN00663.1"/>
    </source>
</evidence>